<evidence type="ECO:0000256" key="1">
    <source>
        <dbReference type="SAM" id="MobiDB-lite"/>
    </source>
</evidence>
<sequence length="766" mass="90164">MEKCLSSERGVFSSGALDFYGTSEFRKISKQIKNKTPSLINESNKENFRKKCLELVDFLIQNKNAPLYKNQNKWEGTLKYWAASHYKPLAQKYGGCFPIFDDKEKKILELNYEALNFCEEKNNRQNEIKCLISEHRISSECDETCSSKIDEYNAWIKEKRTHFSTQKVLIQSNCKNTQSQFPTRKCDILNPRTFRELPTCRVKHAVARKQPESAEKKTIPPDADQTTDSVQSNPPDSQKQDSQLLRGDQEKIELKTEQEKVRQDLEPQTDALPSTEASSTQGDSKEIQDPQPRKEQASAASENEEVISSDGSTFSSKSEESVDPLRFETTPSPISASFPVPPSLTPSEYNIFSGQVVKKSNTHTASILISILTIIVFSFFIKYALIGMFKKKKNIKRKQMKFLRIKVPSRFDKKSKFFTDDHSEHAVYDDEEIIKKIKINERRKKVNLSKQKKDRSKIIIEVHMEVLEECINEDWENHKDEFLKICIDEFTKKDYTIYPNLKDDDLIIENIKCISDIKKQHILWNKWIQRHRNLSQNLKKDDWFNNLKDEWKREVSYIQEMEEIKKKSSNENQKVSFLEREKDIWRQWISKKGMIIQQHLDQYWNNGLAEELQNISDECANEDTKNYVSLLNVEELQHKENYVELCKYIKKKLLTKFCILVLITVLEEYKNEVNLENRDSYLDRSINEWKGEGYSSKKQEITENIIEYNKNYIENKRNEEFDAHIRKDSFRNEIEDWIKEDNVYANSIVNYGALHKSDEIEEKQIL</sequence>
<feature type="compositionally biased region" description="Polar residues" evidence="1">
    <location>
        <begin position="224"/>
        <end position="243"/>
    </location>
</feature>
<dbReference type="AlphaFoldDB" id="A0A1A8WJE0"/>
<gene>
    <name evidence="3" type="ORF">PMALA_038340</name>
</gene>
<feature type="transmembrane region" description="Helical" evidence="2">
    <location>
        <begin position="367"/>
        <end position="389"/>
    </location>
</feature>
<protein>
    <submittedName>
        <fullName evidence="3">STP1 protein</fullName>
    </submittedName>
</protein>
<feature type="region of interest" description="Disordered" evidence="1">
    <location>
        <begin position="205"/>
        <end position="340"/>
    </location>
</feature>
<dbReference type="EMBL" id="FLQW01002370">
    <property type="protein sequence ID" value="SBS93073.1"/>
    <property type="molecule type" value="Genomic_DNA"/>
</dbReference>
<feature type="compositionally biased region" description="Basic and acidic residues" evidence="1">
    <location>
        <begin position="283"/>
        <end position="296"/>
    </location>
</feature>
<dbReference type="VEuPathDB" id="PlasmoDB:PmUG01_00075200"/>
<proteinExistence type="predicted"/>
<evidence type="ECO:0000313" key="4">
    <source>
        <dbReference type="Proteomes" id="UP000078597"/>
    </source>
</evidence>
<feature type="compositionally biased region" description="Polar residues" evidence="1">
    <location>
        <begin position="271"/>
        <end position="282"/>
    </location>
</feature>
<accession>A0A1A8WJE0</accession>
<name>A0A1A8WJE0_PLAMA</name>
<keyword evidence="2" id="KW-1133">Transmembrane helix</keyword>
<feature type="compositionally biased region" description="Basic and acidic residues" evidence="1">
    <location>
        <begin position="317"/>
        <end position="326"/>
    </location>
</feature>
<dbReference type="Proteomes" id="UP000078597">
    <property type="component" value="Unassembled WGS sequence"/>
</dbReference>
<evidence type="ECO:0000256" key="2">
    <source>
        <dbReference type="SAM" id="Phobius"/>
    </source>
</evidence>
<evidence type="ECO:0000313" key="3">
    <source>
        <dbReference type="EMBL" id="SBS93073.1"/>
    </source>
</evidence>
<keyword evidence="2" id="KW-0472">Membrane</keyword>
<reference evidence="4" key="1">
    <citation type="submission" date="2016-05" db="EMBL/GenBank/DDBJ databases">
        <authorList>
            <person name="Naeem Raeece"/>
        </authorList>
    </citation>
    <scope>NUCLEOTIDE SEQUENCE [LARGE SCALE GENOMIC DNA]</scope>
</reference>
<feature type="compositionally biased region" description="Basic and acidic residues" evidence="1">
    <location>
        <begin position="247"/>
        <end position="265"/>
    </location>
</feature>
<organism evidence="3 4">
    <name type="scientific">Plasmodium malariae</name>
    <dbReference type="NCBI Taxonomy" id="5858"/>
    <lineage>
        <taxon>Eukaryota</taxon>
        <taxon>Sar</taxon>
        <taxon>Alveolata</taxon>
        <taxon>Apicomplexa</taxon>
        <taxon>Aconoidasida</taxon>
        <taxon>Haemosporida</taxon>
        <taxon>Plasmodiidae</taxon>
        <taxon>Plasmodium</taxon>
        <taxon>Plasmodium (Plasmodium)</taxon>
    </lineage>
</organism>
<keyword evidence="2" id="KW-0812">Transmembrane</keyword>
<feature type="compositionally biased region" description="Basic and acidic residues" evidence="1">
    <location>
        <begin position="209"/>
        <end position="219"/>
    </location>
</feature>